<accession>A0A1X6NR86</accession>
<gene>
    <name evidence="2" type="ORF">BU14_0591s0001</name>
</gene>
<protein>
    <submittedName>
        <fullName evidence="2">Uncharacterized protein</fullName>
    </submittedName>
</protein>
<keyword evidence="3" id="KW-1185">Reference proteome</keyword>
<proteinExistence type="predicted"/>
<dbReference type="EMBL" id="KV919168">
    <property type="protein sequence ID" value="OSX71121.1"/>
    <property type="molecule type" value="Genomic_DNA"/>
</dbReference>
<evidence type="ECO:0000256" key="1">
    <source>
        <dbReference type="SAM" id="MobiDB-lite"/>
    </source>
</evidence>
<dbReference type="AlphaFoldDB" id="A0A1X6NR86"/>
<evidence type="ECO:0000313" key="3">
    <source>
        <dbReference type="Proteomes" id="UP000218209"/>
    </source>
</evidence>
<organism evidence="2 3">
    <name type="scientific">Porphyra umbilicalis</name>
    <name type="common">Purple laver</name>
    <name type="synonym">Red alga</name>
    <dbReference type="NCBI Taxonomy" id="2786"/>
    <lineage>
        <taxon>Eukaryota</taxon>
        <taxon>Rhodophyta</taxon>
        <taxon>Bangiophyceae</taxon>
        <taxon>Bangiales</taxon>
        <taxon>Bangiaceae</taxon>
        <taxon>Porphyra</taxon>
    </lineage>
</organism>
<evidence type="ECO:0000313" key="2">
    <source>
        <dbReference type="EMBL" id="OSX71121.1"/>
    </source>
</evidence>
<sequence>MGETPSAEEGPLVGDAPPMGDAPPAGGVETDPTDFGDEDYLVLFDGRRGIDAVNGPVNVQPGMSARPPPALIDSQMAFALIEPSKEVILHVTKLLALKGRKEQRFRDAFKGMVSVIAAEHKYNLKSIQLCLLS</sequence>
<feature type="region of interest" description="Disordered" evidence="1">
    <location>
        <begin position="1"/>
        <end position="36"/>
    </location>
</feature>
<dbReference type="Proteomes" id="UP000218209">
    <property type="component" value="Unassembled WGS sequence"/>
</dbReference>
<reference evidence="2 3" key="1">
    <citation type="submission" date="2017-03" db="EMBL/GenBank/DDBJ databases">
        <title>WGS assembly of Porphyra umbilicalis.</title>
        <authorList>
            <person name="Brawley S.H."/>
            <person name="Blouin N.A."/>
            <person name="Ficko-Blean E."/>
            <person name="Wheeler G.L."/>
            <person name="Lohr M."/>
            <person name="Goodson H.V."/>
            <person name="Jenkins J.W."/>
            <person name="Blaby-Haas C.E."/>
            <person name="Helliwell K.E."/>
            <person name="Chan C."/>
            <person name="Marriage T."/>
            <person name="Bhattacharya D."/>
            <person name="Klein A.S."/>
            <person name="Badis Y."/>
            <person name="Brodie J."/>
            <person name="Cao Y."/>
            <person name="Collen J."/>
            <person name="Dittami S.M."/>
            <person name="Gachon C.M."/>
            <person name="Green B.R."/>
            <person name="Karpowicz S."/>
            <person name="Kim J.W."/>
            <person name="Kudahl U."/>
            <person name="Lin S."/>
            <person name="Michel G."/>
            <person name="Mittag M."/>
            <person name="Olson B.J."/>
            <person name="Pangilinan J."/>
            <person name="Peng Y."/>
            <person name="Qiu H."/>
            <person name="Shu S."/>
            <person name="Singer J.T."/>
            <person name="Smith A.G."/>
            <person name="Sprecher B.N."/>
            <person name="Wagner V."/>
            <person name="Wang W."/>
            <person name="Wang Z.-Y."/>
            <person name="Yan J."/>
            <person name="Yarish C."/>
            <person name="Zoeuner-Riek S."/>
            <person name="Zhuang Y."/>
            <person name="Zou Y."/>
            <person name="Lindquist E.A."/>
            <person name="Grimwood J."/>
            <person name="Barry K."/>
            <person name="Rokhsar D.S."/>
            <person name="Schmutz J."/>
            <person name="Stiller J.W."/>
            <person name="Grossman A.R."/>
            <person name="Prochnik S.E."/>
        </authorList>
    </citation>
    <scope>NUCLEOTIDE SEQUENCE [LARGE SCALE GENOMIC DNA]</scope>
    <source>
        <strain evidence="2">4086291</strain>
    </source>
</reference>
<feature type="compositionally biased region" description="Low complexity" evidence="1">
    <location>
        <begin position="14"/>
        <end position="27"/>
    </location>
</feature>
<name>A0A1X6NR86_PORUM</name>